<dbReference type="InParanoid" id="F0VQ93"/>
<dbReference type="RefSeq" id="XP_003885916.1">
    <property type="nucleotide sequence ID" value="XM_003885867.1"/>
</dbReference>
<feature type="compositionally biased region" description="Basic and acidic residues" evidence="1">
    <location>
        <begin position="380"/>
        <end position="408"/>
    </location>
</feature>
<feature type="compositionally biased region" description="Basic and acidic residues" evidence="1">
    <location>
        <begin position="191"/>
        <end position="206"/>
    </location>
</feature>
<dbReference type="AlphaFoldDB" id="F0VQ93"/>
<dbReference type="OMA" id="GSHIEEH"/>
<feature type="compositionally biased region" description="Low complexity" evidence="1">
    <location>
        <begin position="809"/>
        <end position="838"/>
    </location>
</feature>
<feature type="compositionally biased region" description="Low complexity" evidence="1">
    <location>
        <begin position="630"/>
        <end position="646"/>
    </location>
</feature>
<feature type="compositionally biased region" description="Low complexity" evidence="1">
    <location>
        <begin position="20"/>
        <end position="43"/>
    </location>
</feature>
<keyword evidence="3" id="KW-0223">Dioxygenase</keyword>
<feature type="compositionally biased region" description="Basic and acidic residues" evidence="1">
    <location>
        <begin position="163"/>
        <end position="184"/>
    </location>
</feature>
<feature type="region of interest" description="Disordered" evidence="1">
    <location>
        <begin position="67"/>
        <end position="117"/>
    </location>
</feature>
<feature type="compositionally biased region" description="Low complexity" evidence="1">
    <location>
        <begin position="771"/>
        <end position="798"/>
    </location>
</feature>
<feature type="region of interest" description="Disordered" evidence="1">
    <location>
        <begin position="549"/>
        <end position="579"/>
    </location>
</feature>
<evidence type="ECO:0000313" key="3">
    <source>
        <dbReference type="EMBL" id="CEL70633.1"/>
    </source>
</evidence>
<reference evidence="3" key="4">
    <citation type="journal article" date="2015" name="PLoS ONE">
        <title>Comprehensive Evaluation of Toxoplasma gondii VEG and Neospora caninum LIV Genomes with Tachyzoite Stage Transcriptome and Proteome Defines Novel Transcript Features.</title>
        <authorList>
            <person name="Ramaprasad A."/>
            <person name="Mourier T."/>
            <person name="Naeem R."/>
            <person name="Malas T.B."/>
            <person name="Moussa E."/>
            <person name="Panigrahi A."/>
            <person name="Vermont S.J."/>
            <person name="Otto T.D."/>
            <person name="Wastling J."/>
            <person name="Pain A."/>
        </authorList>
    </citation>
    <scope>NUCLEOTIDE SEQUENCE</scope>
    <source>
        <strain evidence="3">Liverpool</strain>
    </source>
</reference>
<feature type="compositionally biased region" description="Low complexity" evidence="1">
    <location>
        <begin position="104"/>
        <end position="117"/>
    </location>
</feature>
<keyword evidence="4" id="KW-1185">Reference proteome</keyword>
<evidence type="ECO:0000313" key="4">
    <source>
        <dbReference type="Proteomes" id="UP000007494"/>
    </source>
</evidence>
<feature type="region of interest" description="Disordered" evidence="1">
    <location>
        <begin position="380"/>
        <end position="457"/>
    </location>
</feature>
<dbReference type="PANTHER" id="PTHR12463:SF0">
    <property type="entry name" value="ALPHA-KETOGLUTARATE-DEPENDENT DIOXYGENASE ALKB HOMOLOG 4"/>
    <property type="match status" value="1"/>
</dbReference>
<feature type="region of interest" description="Disordered" evidence="1">
    <location>
        <begin position="263"/>
        <end position="305"/>
    </location>
</feature>
<dbReference type="VEuPathDB" id="ToxoDB:NCLIV_063160"/>
<reference evidence="2" key="2">
    <citation type="submission" date="2011-03" db="EMBL/GenBank/DDBJ databases">
        <title>Comparative genomics and transcriptomics of Neospora caninum and Toxoplasma gondii.</title>
        <authorList>
            <person name="Reid A.J."/>
            <person name="Sohal A."/>
            <person name="Harris D."/>
            <person name="Quail M."/>
            <person name="Sanders M."/>
            <person name="Berriman M."/>
            <person name="Wastling J.M."/>
            <person name="Pain A."/>
        </authorList>
    </citation>
    <scope>NUCLEOTIDE SEQUENCE</scope>
    <source>
        <strain evidence="2">Liverpool</strain>
    </source>
</reference>
<feature type="compositionally biased region" description="Basic and acidic residues" evidence="1">
    <location>
        <begin position="1"/>
        <end position="16"/>
    </location>
</feature>
<evidence type="ECO:0000313" key="2">
    <source>
        <dbReference type="EMBL" id="CBZ55890.1"/>
    </source>
</evidence>
<name>F0VQ93_NEOCL</name>
<dbReference type="PANTHER" id="PTHR12463">
    <property type="entry name" value="OXYGENASE-RELATED"/>
    <property type="match status" value="1"/>
</dbReference>
<dbReference type="eggNOG" id="KOG3959">
    <property type="taxonomic scope" value="Eukaryota"/>
</dbReference>
<dbReference type="OrthoDB" id="332998at2759"/>
<dbReference type="InterPro" id="IPR032857">
    <property type="entry name" value="ALKBH4"/>
</dbReference>
<feature type="region of interest" description="Disordered" evidence="1">
    <location>
        <begin position="1"/>
        <end position="45"/>
    </location>
</feature>
<gene>
    <name evidence="3" type="ORF">BN1204_063160</name>
    <name evidence="2" type="ORF">NCLIV_063160</name>
</gene>
<reference evidence="4" key="3">
    <citation type="journal article" date="2012" name="PLoS Pathog.">
        <title>Comparative genomics of the apicomplexan parasites Toxoplasma gondii and Neospora caninum: Coccidia differing in host range and transmission strategy.</title>
        <authorList>
            <person name="Reid A.J."/>
            <person name="Vermont S.J."/>
            <person name="Cotton J.A."/>
            <person name="Harris D."/>
            <person name="Hill-Cawthorne G.A."/>
            <person name="Konen-Waisman S."/>
            <person name="Latham S.M."/>
            <person name="Mourier T."/>
            <person name="Norton R."/>
            <person name="Quail M.A."/>
            <person name="Sanders M."/>
            <person name="Shanmugam D."/>
            <person name="Sohal A."/>
            <person name="Wasmuth J.D."/>
            <person name="Brunk B."/>
            <person name="Grigg M.E."/>
            <person name="Howard J.C."/>
            <person name="Parkinson J."/>
            <person name="Roos D.S."/>
            <person name="Trees A.J."/>
            <person name="Berriman M."/>
            <person name="Pain A."/>
            <person name="Wastling J.M."/>
        </authorList>
    </citation>
    <scope>NUCLEOTIDE SEQUENCE [LARGE SCALE GENOMIC DNA]</scope>
    <source>
        <strain evidence="4">Liverpool</strain>
    </source>
</reference>
<feature type="region of interest" description="Disordered" evidence="1">
    <location>
        <begin position="163"/>
        <end position="229"/>
    </location>
</feature>
<dbReference type="EMBL" id="FR823393">
    <property type="protein sequence ID" value="CBZ55890.1"/>
    <property type="molecule type" value="Genomic_DNA"/>
</dbReference>
<dbReference type="Gene3D" id="2.60.120.590">
    <property type="entry name" value="Alpha-ketoglutarate-dependent dioxygenase AlkB-like"/>
    <property type="match status" value="2"/>
</dbReference>
<dbReference type="SUPFAM" id="SSF51197">
    <property type="entry name" value="Clavaminate synthase-like"/>
    <property type="match status" value="1"/>
</dbReference>
<feature type="compositionally biased region" description="Basic and acidic residues" evidence="1">
    <location>
        <begin position="568"/>
        <end position="578"/>
    </location>
</feature>
<dbReference type="GeneID" id="13445113"/>
<feature type="compositionally biased region" description="Basic and acidic residues" evidence="1">
    <location>
        <begin position="295"/>
        <end position="305"/>
    </location>
</feature>
<dbReference type="InterPro" id="IPR037151">
    <property type="entry name" value="AlkB-like_sf"/>
</dbReference>
<dbReference type="GO" id="GO:0032451">
    <property type="term" value="F:demethylase activity"/>
    <property type="evidence" value="ECO:0007669"/>
    <property type="project" value="TreeGrafter"/>
</dbReference>
<feature type="region of interest" description="Disordered" evidence="1">
    <location>
        <begin position="765"/>
        <end position="838"/>
    </location>
</feature>
<sequence>MASHHSEGATERHPDPQSRSSVSDFCLPSSPSSSSPPRASPSSAIGPRCGCKGIRRCLLCSTAPSLSHGPWASHAPPRSARAPATGEKVDELLGTGSLHGGFPLAGQPPSGSLSSPLAVGLKETRAGAEGADVPDAKHRAERVQPPFSQCRCICSARASRHFEGGSERQSRTEREARAEDRPGDAGRAGARRSEGGDGDGRKKSLSCEESVGMRAAHQTEVPTKEEQAGPDRDCLSLYFLWCPQCQELHRQIAEPERLEALAANEENDARTTRSGERGNGEAGGEAEGTDCEGNGDQKGRGARREEREAASCRFLRLGICARIEATDRQDCPSTLGTSLEALAKTEAQPSAALPFSHPVLTRKAIARAVARVLSDAPSRECRWAADARDEGPSEEQPTEKIHDGKETENPAASRPSGHAVSCRRRSAEATASREILARPSLRDPSESPAAPACPGRRGLSMKNLEEELMSLLGLCGDGGAGISGDRGCGAQGGSGVSEMQPMAGADARPELVAGRRERPGDGPFGVFLLPDALQPQEETEILAWADGGTEETQAREGDSRAEACGGEGEPRRETRAKEQGFWALSQSGRRKIDFGPKVNFKKKRLKLGLFNGFPPFTKRLLALHPDERSPASSCSRSGCSSPSSSPSSPPPPPLSSRSVRAFPFPVAASSVCTVERAGVQGAERLTLQAFRKKLLSTFQPVELCLLEYVPSRGSHIEEHFDDFWLWGPRLVTFTLASSTILSFVSPVFCVPRELFEAARPHSLCRHGEDTPSPSSYPSPSSSSAASPEALQASPASAPHSVCGRSAKKSASSVSSSASRESSLPSLSLGPSSLPSSSSLASECGRVRVEIRVLLPRRSLVVCEGPCRYTWTHAIRSHHIFSRRVAVTLRELAPEFLPGGESAEVGQKLLSLAASFNGSPVNVQQEDGPPSEKHASTETEETAWKRLPLVAA</sequence>
<feature type="compositionally biased region" description="Basic and acidic residues" evidence="1">
    <location>
        <begin position="267"/>
        <end position="279"/>
    </location>
</feature>
<protein>
    <submittedName>
        <fullName evidence="3">Probable alpha-ketoglutarate-dependent dioxygenase ABH4</fullName>
    </submittedName>
</protein>
<feature type="compositionally biased region" description="Low complexity" evidence="1">
    <location>
        <begin position="70"/>
        <end position="84"/>
    </location>
</feature>
<dbReference type="GO" id="GO:0051213">
    <property type="term" value="F:dioxygenase activity"/>
    <property type="evidence" value="ECO:0007669"/>
    <property type="project" value="UniProtKB-KW"/>
</dbReference>
<dbReference type="GO" id="GO:0070988">
    <property type="term" value="P:demethylation"/>
    <property type="evidence" value="ECO:0007669"/>
    <property type="project" value="InterPro"/>
</dbReference>
<feature type="region of interest" description="Disordered" evidence="1">
    <location>
        <begin position="919"/>
        <end position="940"/>
    </location>
</feature>
<organism evidence="2 4">
    <name type="scientific">Neospora caninum (strain Liverpool)</name>
    <dbReference type="NCBI Taxonomy" id="572307"/>
    <lineage>
        <taxon>Eukaryota</taxon>
        <taxon>Sar</taxon>
        <taxon>Alveolata</taxon>
        <taxon>Apicomplexa</taxon>
        <taxon>Conoidasida</taxon>
        <taxon>Coccidia</taxon>
        <taxon>Eucoccidiorida</taxon>
        <taxon>Eimeriorina</taxon>
        <taxon>Sarcocystidae</taxon>
        <taxon>Neospora</taxon>
    </lineage>
</organism>
<feature type="region of interest" description="Disordered" evidence="1">
    <location>
        <begin position="627"/>
        <end position="656"/>
    </location>
</feature>
<accession>F0VQ93</accession>
<reference evidence="2" key="1">
    <citation type="submission" date="2011-02" db="EMBL/GenBank/DDBJ databases">
        <authorList>
            <person name="Aslett M."/>
        </authorList>
    </citation>
    <scope>NUCLEOTIDE SEQUENCE</scope>
    <source>
        <strain evidence="2">Liverpool</strain>
    </source>
</reference>
<keyword evidence="3" id="KW-0560">Oxidoreductase</keyword>
<feature type="compositionally biased region" description="Basic and acidic residues" evidence="1">
    <location>
        <begin position="552"/>
        <end position="561"/>
    </location>
</feature>
<dbReference type="Proteomes" id="UP000007494">
    <property type="component" value="Chromosome XII"/>
</dbReference>
<proteinExistence type="predicted"/>
<evidence type="ECO:0000256" key="1">
    <source>
        <dbReference type="SAM" id="MobiDB-lite"/>
    </source>
</evidence>
<dbReference type="EMBL" id="LN714487">
    <property type="protein sequence ID" value="CEL70633.1"/>
    <property type="molecule type" value="Genomic_DNA"/>
</dbReference>